<dbReference type="PANTHER" id="PTHR30408">
    <property type="entry name" value="TYPE-1 RESTRICTION ENZYME ECOKI SPECIFICITY PROTEIN"/>
    <property type="match status" value="1"/>
</dbReference>
<proteinExistence type="predicted"/>
<reference evidence="3 4" key="1">
    <citation type="submission" date="2016-10" db="EMBL/GenBank/DDBJ databases">
        <title>Complete genome sequences of three Cupriavidus strains isolated from various Malaysian environments.</title>
        <authorList>
            <person name="Abdullah A.A.-A."/>
            <person name="Shafie N.A.H."/>
            <person name="Lau N.S."/>
        </authorList>
    </citation>
    <scope>NUCLEOTIDE SEQUENCE [LARGE SCALE GENOMIC DNA]</scope>
    <source>
        <strain evidence="3 4">USMAA1020</strain>
    </source>
</reference>
<protein>
    <recommendedName>
        <fullName evidence="5">Type I restriction modification DNA specificity domain-containing protein</fullName>
    </recommendedName>
</protein>
<dbReference type="EMBL" id="CP017754">
    <property type="protein sequence ID" value="AOZ05835.1"/>
    <property type="molecule type" value="Genomic_DNA"/>
</dbReference>
<gene>
    <name evidence="3" type="ORF">BKK80_08425</name>
</gene>
<evidence type="ECO:0000313" key="4">
    <source>
        <dbReference type="Proteomes" id="UP000177515"/>
    </source>
</evidence>
<evidence type="ECO:0000313" key="3">
    <source>
        <dbReference type="EMBL" id="AOZ05835.1"/>
    </source>
</evidence>
<keyword evidence="2" id="KW-0238">DNA-binding</keyword>
<evidence type="ECO:0000256" key="1">
    <source>
        <dbReference type="ARBA" id="ARBA00022747"/>
    </source>
</evidence>
<dbReference type="SUPFAM" id="SSF116734">
    <property type="entry name" value="DNA methylase specificity domain"/>
    <property type="match status" value="1"/>
</dbReference>
<accession>A0ABN4TL25</accession>
<dbReference type="InterPro" id="IPR052021">
    <property type="entry name" value="Type-I_RS_S_subunit"/>
</dbReference>
<keyword evidence="4" id="KW-1185">Reference proteome</keyword>
<name>A0ABN4TL25_9BURK</name>
<dbReference type="PANTHER" id="PTHR30408:SF12">
    <property type="entry name" value="TYPE I RESTRICTION ENZYME MJAVIII SPECIFICITY SUBUNIT"/>
    <property type="match status" value="1"/>
</dbReference>
<keyword evidence="1" id="KW-0680">Restriction system</keyword>
<dbReference type="Proteomes" id="UP000177515">
    <property type="component" value="Chromosome 1"/>
</dbReference>
<evidence type="ECO:0000256" key="2">
    <source>
        <dbReference type="ARBA" id="ARBA00023125"/>
    </source>
</evidence>
<organism evidence="3 4">
    <name type="scientific">Cupriavidus malaysiensis</name>
    <dbReference type="NCBI Taxonomy" id="367825"/>
    <lineage>
        <taxon>Bacteria</taxon>
        <taxon>Pseudomonadati</taxon>
        <taxon>Pseudomonadota</taxon>
        <taxon>Betaproteobacteria</taxon>
        <taxon>Burkholderiales</taxon>
        <taxon>Burkholderiaceae</taxon>
        <taxon>Cupriavidus</taxon>
    </lineage>
</organism>
<dbReference type="InterPro" id="IPR044946">
    <property type="entry name" value="Restrct_endonuc_typeI_TRD_sf"/>
</dbReference>
<dbReference type="Gene3D" id="3.90.220.20">
    <property type="entry name" value="DNA methylase specificity domains"/>
    <property type="match status" value="1"/>
</dbReference>
<evidence type="ECO:0008006" key="5">
    <source>
        <dbReference type="Google" id="ProtNLM"/>
    </source>
</evidence>
<sequence length="246" mass="27175">MVSPEKQRDVVEALAAAESIVRLCTEASAKTAELLPVMFVEMYGDPATNPKGWPLRQVSDFVEKFEGGKNLLAGSENGSPFRILKVSAVTSGRYLEEESKPTPDGYQPPDAHLVRVGDMLFSRANTEQLVGATALVESTNGQTLLPDKLWRIVWSEPAEPAYMHALFQSRYVRQELSRISTGTSSSMRNISQGRLFELSLPVAPYDEQRVFGERATTIRSIQSQRAAALEKAQQTFDALMAAAFPY</sequence>